<reference evidence="2" key="2">
    <citation type="journal article" date="2015" name="Data Brief">
        <title>Shoot transcriptome of the giant reed, Arundo donax.</title>
        <authorList>
            <person name="Barrero R.A."/>
            <person name="Guerrero F.D."/>
            <person name="Moolhuijzen P."/>
            <person name="Goolsby J.A."/>
            <person name="Tidwell J."/>
            <person name="Bellgard S.E."/>
            <person name="Bellgard M.I."/>
        </authorList>
    </citation>
    <scope>NUCLEOTIDE SEQUENCE</scope>
    <source>
        <tissue evidence="2">Shoot tissue taken approximately 20 cm above the soil surface</tissue>
    </source>
</reference>
<reference evidence="2" key="1">
    <citation type="submission" date="2014-09" db="EMBL/GenBank/DDBJ databases">
        <authorList>
            <person name="Magalhaes I.L.F."/>
            <person name="Oliveira U."/>
            <person name="Santos F.R."/>
            <person name="Vidigal T.H.D.A."/>
            <person name="Brescovit A.D."/>
            <person name="Santos A.J."/>
        </authorList>
    </citation>
    <scope>NUCLEOTIDE SEQUENCE</scope>
    <source>
        <tissue evidence="2">Shoot tissue taken approximately 20 cm above the soil surface</tissue>
    </source>
</reference>
<feature type="transmembrane region" description="Helical" evidence="1">
    <location>
        <begin position="15"/>
        <end position="37"/>
    </location>
</feature>
<protein>
    <submittedName>
        <fullName evidence="2">Uncharacterized protein</fullName>
    </submittedName>
</protein>
<keyword evidence="1" id="KW-0472">Membrane</keyword>
<name>A0A0A9FR97_ARUDO</name>
<keyword evidence="1" id="KW-0812">Transmembrane</keyword>
<proteinExistence type="predicted"/>
<evidence type="ECO:0000313" key="2">
    <source>
        <dbReference type="EMBL" id="JAE12841.1"/>
    </source>
</evidence>
<sequence>MYLVSVYRWYGSLKVLFFSNFYMVPFLCFVKCSLSYVTTCPWHGRSTSCRFSTSHGLRLLV</sequence>
<evidence type="ECO:0000256" key="1">
    <source>
        <dbReference type="SAM" id="Phobius"/>
    </source>
</evidence>
<dbReference type="AlphaFoldDB" id="A0A0A9FR97"/>
<keyword evidence="1" id="KW-1133">Transmembrane helix</keyword>
<dbReference type="EMBL" id="GBRH01185055">
    <property type="protein sequence ID" value="JAE12841.1"/>
    <property type="molecule type" value="Transcribed_RNA"/>
</dbReference>
<accession>A0A0A9FR97</accession>
<organism evidence="2">
    <name type="scientific">Arundo donax</name>
    <name type="common">Giant reed</name>
    <name type="synonym">Donax arundinaceus</name>
    <dbReference type="NCBI Taxonomy" id="35708"/>
    <lineage>
        <taxon>Eukaryota</taxon>
        <taxon>Viridiplantae</taxon>
        <taxon>Streptophyta</taxon>
        <taxon>Embryophyta</taxon>
        <taxon>Tracheophyta</taxon>
        <taxon>Spermatophyta</taxon>
        <taxon>Magnoliopsida</taxon>
        <taxon>Liliopsida</taxon>
        <taxon>Poales</taxon>
        <taxon>Poaceae</taxon>
        <taxon>PACMAD clade</taxon>
        <taxon>Arundinoideae</taxon>
        <taxon>Arundineae</taxon>
        <taxon>Arundo</taxon>
    </lineage>
</organism>